<dbReference type="AlphaFoldDB" id="A0A1B6KHE5"/>
<dbReference type="PROSITE" id="PS00022">
    <property type="entry name" value="EGF_1"/>
    <property type="match status" value="2"/>
</dbReference>
<feature type="domain" description="Fibronectin type-III" evidence="4">
    <location>
        <begin position="234"/>
        <end position="327"/>
    </location>
</feature>
<evidence type="ECO:0000256" key="2">
    <source>
        <dbReference type="PROSITE-ProRule" id="PRU00076"/>
    </source>
</evidence>
<dbReference type="GO" id="GO:0010976">
    <property type="term" value="P:positive regulation of neuron projection development"/>
    <property type="evidence" value="ECO:0007669"/>
    <property type="project" value="TreeGrafter"/>
</dbReference>
<accession>A0A1B6KHE5</accession>
<dbReference type="GO" id="GO:0007157">
    <property type="term" value="P:heterophilic cell-cell adhesion via plasma membrane cell adhesion molecules"/>
    <property type="evidence" value="ECO:0007669"/>
    <property type="project" value="TreeGrafter"/>
</dbReference>
<proteinExistence type="predicted"/>
<dbReference type="InterPro" id="IPR000742">
    <property type="entry name" value="EGF"/>
</dbReference>
<feature type="non-terminal residue" evidence="5">
    <location>
        <position position="402"/>
    </location>
</feature>
<dbReference type="CDD" id="cd00063">
    <property type="entry name" value="FN3"/>
    <property type="match status" value="2"/>
</dbReference>
<evidence type="ECO:0000256" key="1">
    <source>
        <dbReference type="ARBA" id="ARBA00022536"/>
    </source>
</evidence>
<dbReference type="PANTHER" id="PTHR24043">
    <property type="entry name" value="SCAVENGER RECEPTOR CLASS F"/>
    <property type="match status" value="1"/>
</dbReference>
<dbReference type="GO" id="GO:0016358">
    <property type="term" value="P:dendrite development"/>
    <property type="evidence" value="ECO:0007669"/>
    <property type="project" value="TreeGrafter"/>
</dbReference>
<feature type="disulfide bond" evidence="2">
    <location>
        <begin position="16"/>
        <end position="25"/>
    </location>
</feature>
<dbReference type="PROSITE" id="PS50026">
    <property type="entry name" value="EGF_3"/>
    <property type="match status" value="1"/>
</dbReference>
<evidence type="ECO:0000259" key="4">
    <source>
        <dbReference type="PROSITE" id="PS50853"/>
    </source>
</evidence>
<dbReference type="SUPFAM" id="SSF49265">
    <property type="entry name" value="Fibronectin type III"/>
    <property type="match status" value="2"/>
</dbReference>
<gene>
    <name evidence="5" type="ORF">g.48101</name>
</gene>
<dbReference type="Gene3D" id="2.170.300.10">
    <property type="entry name" value="Tie2 ligand-binding domain superfamily"/>
    <property type="match status" value="1"/>
</dbReference>
<dbReference type="GO" id="GO:0030169">
    <property type="term" value="F:low-density lipoprotein particle binding"/>
    <property type="evidence" value="ECO:0007669"/>
    <property type="project" value="TreeGrafter"/>
</dbReference>
<evidence type="ECO:0008006" key="6">
    <source>
        <dbReference type="Google" id="ProtNLM"/>
    </source>
</evidence>
<dbReference type="PANTHER" id="PTHR24043:SF0">
    <property type="entry name" value="SCAVENGER RECEPTOR CLASS F MEMBER 1"/>
    <property type="match status" value="1"/>
</dbReference>
<dbReference type="PROSITE" id="PS50853">
    <property type="entry name" value="FN3"/>
    <property type="match status" value="2"/>
</dbReference>
<keyword evidence="1 2" id="KW-0245">EGF-like domain</keyword>
<dbReference type="InterPro" id="IPR042635">
    <property type="entry name" value="MEGF10/SREC1/2-like"/>
</dbReference>
<sequence length="402" mass="44679">NSCRHGGVMTSAGCACPPGFAGSLCESGCGRNRFGQDCGGICSSRSRECKGLVLCSPFARCACAHGYTGEFCNKQCSPGWYGNNCSQRCGHCVSGTSCDIYTGECSECDLGYLSPLCMEAYVYYSQKPTLTTSDYRTIAVLFDPQHGILGYGKPNIYQIQYREEGHDWITHVTKMVPTEDPSDLTVSEGKVEETIEDLRDGVLYQVRVLLMDVSYNKYDGELVQVSQTLTKCDIPEHYDYDIQTTTNTTSFTFTWTYQNKSEPWCPVESYEVSWEEDWRWLTDITQDTKYTLTDFLPDASVAFKVRAKTSGGFAPFSNIVSAITRVNGSSVVRGLTMISSHSDFIEISWRPPFGTEGRKLLYNVAYKCVNQLACSPGCQDAVEEQVTQEDTKVTLNGLLPFS</sequence>
<dbReference type="InterPro" id="IPR036116">
    <property type="entry name" value="FN3_sf"/>
</dbReference>
<dbReference type="GO" id="GO:0016020">
    <property type="term" value="C:membrane"/>
    <property type="evidence" value="ECO:0007669"/>
    <property type="project" value="TreeGrafter"/>
</dbReference>
<dbReference type="GO" id="GO:0016322">
    <property type="term" value="P:neuron remodeling"/>
    <property type="evidence" value="ECO:0007669"/>
    <property type="project" value="TreeGrafter"/>
</dbReference>
<dbReference type="EMBL" id="GEBQ01029095">
    <property type="protein sequence ID" value="JAT10882.1"/>
    <property type="molecule type" value="Transcribed_RNA"/>
</dbReference>
<feature type="domain" description="Fibronectin type-III" evidence="4">
    <location>
        <begin position="331"/>
        <end position="402"/>
    </location>
</feature>
<dbReference type="InterPro" id="IPR013783">
    <property type="entry name" value="Ig-like_fold"/>
</dbReference>
<organism evidence="5">
    <name type="scientific">Graphocephala atropunctata</name>
    <dbReference type="NCBI Taxonomy" id="36148"/>
    <lineage>
        <taxon>Eukaryota</taxon>
        <taxon>Metazoa</taxon>
        <taxon>Ecdysozoa</taxon>
        <taxon>Arthropoda</taxon>
        <taxon>Hexapoda</taxon>
        <taxon>Insecta</taxon>
        <taxon>Pterygota</taxon>
        <taxon>Neoptera</taxon>
        <taxon>Paraneoptera</taxon>
        <taxon>Hemiptera</taxon>
        <taxon>Auchenorrhyncha</taxon>
        <taxon>Membracoidea</taxon>
        <taxon>Cicadellidae</taxon>
        <taxon>Cicadellinae</taxon>
        <taxon>Cicadellini</taxon>
        <taxon>Graphocephala</taxon>
    </lineage>
</organism>
<evidence type="ECO:0000259" key="3">
    <source>
        <dbReference type="PROSITE" id="PS50026"/>
    </source>
</evidence>
<reference evidence="5" key="1">
    <citation type="submission" date="2015-11" db="EMBL/GenBank/DDBJ databases">
        <title>De novo transcriptome assembly of four potential Pierce s Disease insect vectors from Arizona vineyards.</title>
        <authorList>
            <person name="Tassone E.E."/>
        </authorList>
    </citation>
    <scope>NUCLEOTIDE SEQUENCE</scope>
</reference>
<keyword evidence="2" id="KW-1015">Disulfide bond</keyword>
<dbReference type="Gene3D" id="2.60.40.10">
    <property type="entry name" value="Immunoglobulins"/>
    <property type="match status" value="1"/>
</dbReference>
<dbReference type="GO" id="GO:0005044">
    <property type="term" value="F:scavenger receptor activity"/>
    <property type="evidence" value="ECO:0007669"/>
    <property type="project" value="InterPro"/>
</dbReference>
<comment type="caution">
    <text evidence="2">Lacks conserved residue(s) required for the propagation of feature annotation.</text>
</comment>
<name>A0A1B6KHE5_9HEMI</name>
<feature type="non-terminal residue" evidence="5">
    <location>
        <position position="1"/>
    </location>
</feature>
<evidence type="ECO:0000313" key="5">
    <source>
        <dbReference type="EMBL" id="JAT10882.1"/>
    </source>
</evidence>
<dbReference type="Pfam" id="PF00041">
    <property type="entry name" value="fn3"/>
    <property type="match status" value="1"/>
</dbReference>
<protein>
    <recommendedName>
        <fullName evidence="6">Fibronectin type-III domain-containing protein</fullName>
    </recommendedName>
</protein>
<feature type="domain" description="EGF-like" evidence="3">
    <location>
        <begin position="1"/>
        <end position="26"/>
    </location>
</feature>
<dbReference type="InterPro" id="IPR003961">
    <property type="entry name" value="FN3_dom"/>
</dbReference>